<feature type="chain" id="PRO_5039599063" description="PknH-like protein" evidence="1">
    <location>
        <begin position="20"/>
        <end position="201"/>
    </location>
</feature>
<protein>
    <recommendedName>
        <fullName evidence="4">PknH-like protein</fullName>
    </recommendedName>
</protein>
<dbReference type="RefSeq" id="WP_203691893.1">
    <property type="nucleotide sequence ID" value="NZ_BONI01000015.1"/>
</dbReference>
<dbReference type="AlphaFoldDB" id="A0A8J3KY28"/>
<dbReference type="Proteomes" id="UP000630887">
    <property type="component" value="Unassembled WGS sequence"/>
</dbReference>
<keyword evidence="1" id="KW-0732">Signal</keyword>
<name>A0A8J3KY28_9ACTN</name>
<evidence type="ECO:0000313" key="3">
    <source>
        <dbReference type="Proteomes" id="UP000630887"/>
    </source>
</evidence>
<keyword evidence="3" id="KW-1185">Reference proteome</keyword>
<reference evidence="2 3" key="1">
    <citation type="submission" date="2021-01" db="EMBL/GenBank/DDBJ databases">
        <title>Whole genome shotgun sequence of Catellatospora coxensis NBRC 107359.</title>
        <authorList>
            <person name="Komaki H."/>
            <person name="Tamura T."/>
        </authorList>
    </citation>
    <scope>NUCLEOTIDE SEQUENCE [LARGE SCALE GENOMIC DNA]</scope>
    <source>
        <strain evidence="2 3">NBRC 107359</strain>
    </source>
</reference>
<sequence length="201" mass="20391">MTRAVFRIGVCAAALSAIAALGAACSPSVAEPSVAASPSPSARHVALPLDLDGKRMMLVADKEDWGKDLQAALARTFPEAESAVGAAYKIVGGKETVLAGVVATQVADRQAALVTALESLRPVAGLRNPGLTVGRTVSVDAVGPAAEIECGLADGGGADFPVCAWATDTVLGVVVFTYKKPAAQIEAEFHRIRAALEASVA</sequence>
<proteinExistence type="predicted"/>
<dbReference type="PROSITE" id="PS51257">
    <property type="entry name" value="PROKAR_LIPOPROTEIN"/>
    <property type="match status" value="1"/>
</dbReference>
<accession>A0A8J3KY28</accession>
<organism evidence="2 3">
    <name type="scientific">Catellatospora coxensis</name>
    <dbReference type="NCBI Taxonomy" id="310354"/>
    <lineage>
        <taxon>Bacteria</taxon>
        <taxon>Bacillati</taxon>
        <taxon>Actinomycetota</taxon>
        <taxon>Actinomycetes</taxon>
        <taxon>Micromonosporales</taxon>
        <taxon>Micromonosporaceae</taxon>
        <taxon>Catellatospora</taxon>
    </lineage>
</organism>
<evidence type="ECO:0000256" key="1">
    <source>
        <dbReference type="SAM" id="SignalP"/>
    </source>
</evidence>
<feature type="signal peptide" evidence="1">
    <location>
        <begin position="1"/>
        <end position="19"/>
    </location>
</feature>
<gene>
    <name evidence="2" type="ORF">Cco03nite_21990</name>
</gene>
<evidence type="ECO:0000313" key="2">
    <source>
        <dbReference type="EMBL" id="GIG05499.1"/>
    </source>
</evidence>
<evidence type="ECO:0008006" key="4">
    <source>
        <dbReference type="Google" id="ProtNLM"/>
    </source>
</evidence>
<dbReference type="EMBL" id="BONI01000015">
    <property type="protein sequence ID" value="GIG05499.1"/>
    <property type="molecule type" value="Genomic_DNA"/>
</dbReference>
<comment type="caution">
    <text evidence="2">The sequence shown here is derived from an EMBL/GenBank/DDBJ whole genome shotgun (WGS) entry which is preliminary data.</text>
</comment>